<evidence type="ECO:0000313" key="2">
    <source>
        <dbReference type="Proteomes" id="UP000030672"/>
    </source>
</evidence>
<accession>A0A074VBJ5</accession>
<dbReference type="RefSeq" id="XP_040874722.1">
    <property type="nucleotide sequence ID" value="XM_041028999.1"/>
</dbReference>
<sequence>MSADNNQYTQFDIEKLTQTEWVNEHQRKRAELGEAAYLKLRKSEINTKMQDIFARLHSGQLQLPIKEQQEPDRIALPDGRQFYIGPSHGVPDAVSEILHSHQGQTAADLPPECLKFEIPRETLDNEERERDMTMQEREKAQDEKILSGEFSTPGSEMDWKFSRELAERQFDIFIALREGAGPAGQYSRVSKATVATETTSVMLSHCPSVL</sequence>
<dbReference type="GeneID" id="63922372"/>
<gene>
    <name evidence="1" type="ORF">M437DRAFT_89240</name>
</gene>
<protein>
    <submittedName>
        <fullName evidence="1">Uncharacterized protein</fullName>
    </submittedName>
</protein>
<organism evidence="1 2">
    <name type="scientific">Aureobasidium melanogenum (strain CBS 110374)</name>
    <name type="common">Aureobasidium pullulans var. melanogenum</name>
    <dbReference type="NCBI Taxonomy" id="1043003"/>
    <lineage>
        <taxon>Eukaryota</taxon>
        <taxon>Fungi</taxon>
        <taxon>Dikarya</taxon>
        <taxon>Ascomycota</taxon>
        <taxon>Pezizomycotina</taxon>
        <taxon>Dothideomycetes</taxon>
        <taxon>Dothideomycetidae</taxon>
        <taxon>Dothideales</taxon>
        <taxon>Saccotheciaceae</taxon>
        <taxon>Aureobasidium</taxon>
    </lineage>
</organism>
<keyword evidence="2" id="KW-1185">Reference proteome</keyword>
<dbReference type="AlphaFoldDB" id="A0A074VBJ5"/>
<dbReference type="HOGENOM" id="CLU_1309879_0_0_1"/>
<dbReference type="EMBL" id="KL584875">
    <property type="protein sequence ID" value="KEQ57698.1"/>
    <property type="molecule type" value="Genomic_DNA"/>
</dbReference>
<reference evidence="1 2" key="1">
    <citation type="journal article" date="2014" name="BMC Genomics">
        <title>Genome sequencing of four Aureobasidium pullulans varieties: biotechnological potential, stress tolerance, and description of new species.</title>
        <authorList>
            <person name="Gostin Ar C."/>
            <person name="Ohm R.A."/>
            <person name="Kogej T."/>
            <person name="Sonjak S."/>
            <person name="Turk M."/>
            <person name="Zajc J."/>
            <person name="Zalar P."/>
            <person name="Grube M."/>
            <person name="Sun H."/>
            <person name="Han J."/>
            <person name="Sharma A."/>
            <person name="Chiniquy J."/>
            <person name="Ngan C.Y."/>
            <person name="Lipzen A."/>
            <person name="Barry K."/>
            <person name="Grigoriev I.V."/>
            <person name="Gunde-Cimerman N."/>
        </authorList>
    </citation>
    <scope>NUCLEOTIDE SEQUENCE [LARGE SCALE GENOMIC DNA]</scope>
    <source>
        <strain evidence="1 2">CBS 110374</strain>
    </source>
</reference>
<evidence type="ECO:0000313" key="1">
    <source>
        <dbReference type="EMBL" id="KEQ57698.1"/>
    </source>
</evidence>
<name>A0A074VBJ5_AURM1</name>
<dbReference type="Proteomes" id="UP000030672">
    <property type="component" value="Unassembled WGS sequence"/>
</dbReference>
<proteinExistence type="predicted"/>